<comment type="similarity">
    <text evidence="2">Belongs to the CBF/MAK21 family.</text>
</comment>
<reference evidence="8" key="2">
    <citation type="submission" date="2019-06" db="EMBL/GenBank/DDBJ databases">
        <title>Genomics analysis of Aphanomyces spp. identifies a new class of oomycete effector associated with host adaptation.</title>
        <authorList>
            <person name="Gaulin E."/>
        </authorList>
    </citation>
    <scope>NUCLEOTIDE SEQUENCE</scope>
    <source>
        <strain evidence="8">CBS 578.67</strain>
    </source>
</reference>
<feature type="compositionally biased region" description="Basic and acidic residues" evidence="5">
    <location>
        <begin position="243"/>
        <end position="252"/>
    </location>
</feature>
<feature type="compositionally biased region" description="Acidic residues" evidence="5">
    <location>
        <begin position="222"/>
        <end position="240"/>
    </location>
</feature>
<dbReference type="InterPro" id="IPR016024">
    <property type="entry name" value="ARM-type_fold"/>
</dbReference>
<dbReference type="GO" id="GO:0042254">
    <property type="term" value="P:ribosome biogenesis"/>
    <property type="evidence" value="ECO:0007669"/>
    <property type="project" value="InterPro"/>
</dbReference>
<gene>
    <name evidence="9" type="primary">Aste57867_12538</name>
    <name evidence="8" type="ORF">As57867_012492</name>
    <name evidence="9" type="ORF">ASTE57867_12538</name>
</gene>
<feature type="domain" description="CCAAT-binding factor" evidence="7">
    <location>
        <begin position="319"/>
        <end position="504"/>
    </location>
</feature>
<comment type="subcellular location">
    <subcellularLocation>
        <location evidence="1">Nucleus membrane</location>
        <topology evidence="1">Multi-pass membrane protein</topology>
    </subcellularLocation>
</comment>
<dbReference type="GO" id="GO:0031965">
    <property type="term" value="C:nuclear membrane"/>
    <property type="evidence" value="ECO:0007669"/>
    <property type="project" value="UniProtKB-SubCell"/>
</dbReference>
<keyword evidence="3 6" id="KW-0812">Transmembrane</keyword>
<keyword evidence="6" id="KW-0472">Membrane</keyword>
<feature type="region of interest" description="Disordered" evidence="5">
    <location>
        <begin position="215"/>
        <end position="265"/>
    </location>
</feature>
<evidence type="ECO:0000313" key="8">
    <source>
        <dbReference type="EMBL" id="KAF0696736.1"/>
    </source>
</evidence>
<dbReference type="GO" id="GO:0030692">
    <property type="term" value="C:Noc4p-Nop14p complex"/>
    <property type="evidence" value="ECO:0007669"/>
    <property type="project" value="TreeGrafter"/>
</dbReference>
<evidence type="ECO:0000256" key="5">
    <source>
        <dbReference type="SAM" id="MobiDB-lite"/>
    </source>
</evidence>
<dbReference type="GO" id="GO:0032040">
    <property type="term" value="C:small-subunit processome"/>
    <property type="evidence" value="ECO:0007669"/>
    <property type="project" value="TreeGrafter"/>
</dbReference>
<evidence type="ECO:0000313" key="9">
    <source>
        <dbReference type="EMBL" id="VFT89389.1"/>
    </source>
</evidence>
<sequence length="567" mass="64960">MSSECVDIKQLEAKIKEDAKNANELPKIIEFLTSSDKTTALAAVQTLRRLFLYFAENGDLKVTEQTADSDPLSKYHKWLWGHYVAFLATIIDWLANNEESYQVAAMRTLMEIVSRQSTLKGLQQSDTFGNETYIRVVRQLLSKIELKGELLSVFKGEYVAAYVDVQYYTMKNITQILDSTPAPTSVLLKNCLLVMDWVMIPQSQSDLTTFLVKPSDSKNVSTDDDEYEIESECSEDEESTTENNKRKMDHAQKSSKKSRKDPTIFDIREHERRHAPYFTHDVYKTILAKLPNSVMPHLTDPLLLADFLTDSYNIGGITSLLALNSLFVLIQEYNFDYPDFFSKLYALLSDESLMRSKFRKRFFKLLTLFLSSTYLPAYVIAAFTKRSYQLSRLSLTAEPGAILFIIPCVYNLVLRHKECIQLIHRSTAMSVADKAAEKRELLTMKNKIDVAAARILKSSTHIELKEGADPFDNAENDPSKCNALKSSLWEIYTLKHHYHAGVATRVKIFEEKIRSQMLDLSPDMEHNYADLIDQSMKRREKQLVPLAFELCSSVFDSDDTVSHIFDF</sequence>
<keyword evidence="10" id="KW-1185">Reference proteome</keyword>
<dbReference type="AlphaFoldDB" id="A0A485KVV4"/>
<reference evidence="9 10" key="1">
    <citation type="submission" date="2019-03" db="EMBL/GenBank/DDBJ databases">
        <authorList>
            <person name="Gaulin E."/>
            <person name="Dumas B."/>
        </authorList>
    </citation>
    <scope>NUCLEOTIDE SEQUENCE [LARGE SCALE GENOMIC DNA]</scope>
    <source>
        <strain evidence="9">CBS 568.67</strain>
    </source>
</reference>
<name>A0A485KVV4_9STRA</name>
<dbReference type="InterPro" id="IPR005612">
    <property type="entry name" value="CCAAT-binding_factor"/>
</dbReference>
<dbReference type="Pfam" id="PF03914">
    <property type="entry name" value="CBF"/>
    <property type="match status" value="1"/>
</dbReference>
<dbReference type="PANTHER" id="PTHR12455">
    <property type="entry name" value="NUCLEOLAR COMPLEX PROTEIN 4"/>
    <property type="match status" value="1"/>
</dbReference>
<dbReference type="EMBL" id="VJMH01005373">
    <property type="protein sequence ID" value="KAF0696736.1"/>
    <property type="molecule type" value="Genomic_DNA"/>
</dbReference>
<evidence type="ECO:0000256" key="1">
    <source>
        <dbReference type="ARBA" id="ARBA00004232"/>
    </source>
</evidence>
<evidence type="ECO:0000256" key="2">
    <source>
        <dbReference type="ARBA" id="ARBA00007797"/>
    </source>
</evidence>
<feature type="transmembrane region" description="Helical" evidence="6">
    <location>
        <begin position="362"/>
        <end position="383"/>
    </location>
</feature>
<evidence type="ECO:0000259" key="7">
    <source>
        <dbReference type="Pfam" id="PF03914"/>
    </source>
</evidence>
<dbReference type="OrthoDB" id="10263185at2759"/>
<evidence type="ECO:0000256" key="3">
    <source>
        <dbReference type="ARBA" id="ARBA00022692"/>
    </source>
</evidence>
<feature type="transmembrane region" description="Helical" evidence="6">
    <location>
        <begin position="395"/>
        <end position="414"/>
    </location>
</feature>
<evidence type="ECO:0000313" key="10">
    <source>
        <dbReference type="Proteomes" id="UP000332933"/>
    </source>
</evidence>
<dbReference type="PANTHER" id="PTHR12455:SF0">
    <property type="entry name" value="NUCLEOLAR COMPLEX PROTEIN 4 HOMOLOG"/>
    <property type="match status" value="1"/>
</dbReference>
<dbReference type="InterPro" id="IPR027193">
    <property type="entry name" value="Noc4"/>
</dbReference>
<keyword evidence="4 6" id="KW-1133">Transmembrane helix</keyword>
<proteinExistence type="inferred from homology"/>
<evidence type="ECO:0000256" key="4">
    <source>
        <dbReference type="ARBA" id="ARBA00022989"/>
    </source>
</evidence>
<protein>
    <submittedName>
        <fullName evidence="9">Aste57867_12538 protein</fullName>
    </submittedName>
</protein>
<dbReference type="SUPFAM" id="SSF48371">
    <property type="entry name" value="ARM repeat"/>
    <property type="match status" value="1"/>
</dbReference>
<evidence type="ECO:0000256" key="6">
    <source>
        <dbReference type="SAM" id="Phobius"/>
    </source>
</evidence>
<dbReference type="Proteomes" id="UP000332933">
    <property type="component" value="Unassembled WGS sequence"/>
</dbReference>
<organism evidence="9 10">
    <name type="scientific">Aphanomyces stellatus</name>
    <dbReference type="NCBI Taxonomy" id="120398"/>
    <lineage>
        <taxon>Eukaryota</taxon>
        <taxon>Sar</taxon>
        <taxon>Stramenopiles</taxon>
        <taxon>Oomycota</taxon>
        <taxon>Saprolegniomycetes</taxon>
        <taxon>Saprolegniales</taxon>
        <taxon>Verrucalvaceae</taxon>
        <taxon>Aphanomyces</taxon>
    </lineage>
</organism>
<dbReference type="EMBL" id="CAADRA010005394">
    <property type="protein sequence ID" value="VFT89389.1"/>
    <property type="molecule type" value="Genomic_DNA"/>
</dbReference>
<accession>A0A485KVV4</accession>